<dbReference type="PROSITE" id="PS51257">
    <property type="entry name" value="PROKAR_LIPOPROTEIN"/>
    <property type="match status" value="1"/>
</dbReference>
<feature type="signal peptide" evidence="2">
    <location>
        <begin position="1"/>
        <end position="25"/>
    </location>
</feature>
<evidence type="ECO:0000313" key="5">
    <source>
        <dbReference type="Proteomes" id="UP000271241"/>
    </source>
</evidence>
<keyword evidence="2" id="KW-0732">Signal</keyword>
<protein>
    <recommendedName>
        <fullName evidence="3">Protein kinase domain-containing protein</fullName>
    </recommendedName>
</protein>
<evidence type="ECO:0000256" key="1">
    <source>
        <dbReference type="SAM" id="MobiDB-lite"/>
    </source>
</evidence>
<dbReference type="PROSITE" id="PS50011">
    <property type="entry name" value="PROTEIN_KINASE_DOM"/>
    <property type="match status" value="1"/>
</dbReference>
<sequence>MKRALTVAFIAAVAAMLGCDGGAHANPARVIARDIDPITSSDWSDFSGLNITKKLPQPRSFEYHARVKYNDKEGMLVCTTLKFKTERMKHVAKHLSKGINRPGLAIVSADSFPKLEGTMMVKGHYCTLTTWPKSMSLKEYVRNKRPEERDRVLPAIFVQVISALSYLQSMGFIYNYINIESIMIRSNMASEVPEVIVADLHYISGKYGVLKTGEYATIRSGDEPESFENERGYRPPEDYKDSDTLVSKEKVTSWMLGATIYDSLAGMPPYGFTKSLNGTVPWKDAKLKQVMEDLRKFGKNTYPPAETSNNHLATLMKTLLNCDPRARPAISKLNLQLIRELAGGSGVKIAIGFTATDMWSFFKLAVRTVNPFTRN</sequence>
<dbReference type="GO" id="GO:0004672">
    <property type="term" value="F:protein kinase activity"/>
    <property type="evidence" value="ECO:0007669"/>
    <property type="project" value="InterPro"/>
</dbReference>
<dbReference type="EMBL" id="KZ992979">
    <property type="protein sequence ID" value="RKP05996.1"/>
    <property type="molecule type" value="Genomic_DNA"/>
</dbReference>
<evidence type="ECO:0000256" key="2">
    <source>
        <dbReference type="SAM" id="SignalP"/>
    </source>
</evidence>
<evidence type="ECO:0000313" key="4">
    <source>
        <dbReference type="EMBL" id="RKP05996.1"/>
    </source>
</evidence>
<dbReference type="InterPro" id="IPR053083">
    <property type="entry name" value="TF_kinase-domain_protein"/>
</dbReference>
<dbReference type="STRING" id="78915.A0A4P9XJT9"/>
<evidence type="ECO:0000259" key="3">
    <source>
        <dbReference type="PROSITE" id="PS50011"/>
    </source>
</evidence>
<accession>A0A4P9XJT9</accession>
<dbReference type="AlphaFoldDB" id="A0A4P9XJT9"/>
<dbReference type="InterPro" id="IPR011009">
    <property type="entry name" value="Kinase-like_dom_sf"/>
</dbReference>
<name>A0A4P9XJT9_9FUNG</name>
<dbReference type="OrthoDB" id="4062651at2759"/>
<proteinExistence type="predicted"/>
<dbReference type="PANTHER" id="PTHR44305:SF24">
    <property type="entry name" value="TYROSINE-PROTEIN KINASE C03B1.5-RELATED"/>
    <property type="match status" value="1"/>
</dbReference>
<dbReference type="SMART" id="SM00220">
    <property type="entry name" value="S_TKc"/>
    <property type="match status" value="1"/>
</dbReference>
<dbReference type="InterPro" id="IPR000719">
    <property type="entry name" value="Prot_kinase_dom"/>
</dbReference>
<dbReference type="Pfam" id="PF00069">
    <property type="entry name" value="Pkinase"/>
    <property type="match status" value="1"/>
</dbReference>
<dbReference type="PANTHER" id="PTHR44305">
    <property type="entry name" value="SI:DKEY-192D15.2-RELATED"/>
    <property type="match status" value="1"/>
</dbReference>
<dbReference type="SUPFAM" id="SSF56112">
    <property type="entry name" value="Protein kinase-like (PK-like)"/>
    <property type="match status" value="1"/>
</dbReference>
<dbReference type="Gene3D" id="1.10.510.10">
    <property type="entry name" value="Transferase(Phosphotransferase) domain 1"/>
    <property type="match status" value="1"/>
</dbReference>
<gene>
    <name evidence="4" type="ORF">THASP1DRAFT_32175</name>
</gene>
<feature type="domain" description="Protein kinase" evidence="3">
    <location>
        <begin position="1"/>
        <end position="342"/>
    </location>
</feature>
<feature type="chain" id="PRO_5020859194" description="Protein kinase domain-containing protein" evidence="2">
    <location>
        <begin position="26"/>
        <end position="375"/>
    </location>
</feature>
<feature type="compositionally biased region" description="Basic and acidic residues" evidence="1">
    <location>
        <begin position="228"/>
        <end position="241"/>
    </location>
</feature>
<dbReference type="Proteomes" id="UP000271241">
    <property type="component" value="Unassembled WGS sequence"/>
</dbReference>
<organism evidence="4 5">
    <name type="scientific">Thamnocephalis sphaerospora</name>
    <dbReference type="NCBI Taxonomy" id="78915"/>
    <lineage>
        <taxon>Eukaryota</taxon>
        <taxon>Fungi</taxon>
        <taxon>Fungi incertae sedis</taxon>
        <taxon>Zoopagomycota</taxon>
        <taxon>Zoopagomycotina</taxon>
        <taxon>Zoopagomycetes</taxon>
        <taxon>Zoopagales</taxon>
        <taxon>Sigmoideomycetaceae</taxon>
        <taxon>Thamnocephalis</taxon>
    </lineage>
</organism>
<feature type="region of interest" description="Disordered" evidence="1">
    <location>
        <begin position="221"/>
        <end position="241"/>
    </location>
</feature>
<reference evidence="5" key="1">
    <citation type="journal article" date="2018" name="Nat. Microbiol.">
        <title>Leveraging single-cell genomics to expand the fungal tree of life.</title>
        <authorList>
            <person name="Ahrendt S.R."/>
            <person name="Quandt C.A."/>
            <person name="Ciobanu D."/>
            <person name="Clum A."/>
            <person name="Salamov A."/>
            <person name="Andreopoulos B."/>
            <person name="Cheng J.F."/>
            <person name="Woyke T."/>
            <person name="Pelin A."/>
            <person name="Henrissat B."/>
            <person name="Reynolds N.K."/>
            <person name="Benny G.L."/>
            <person name="Smith M.E."/>
            <person name="James T.Y."/>
            <person name="Grigoriev I.V."/>
        </authorList>
    </citation>
    <scope>NUCLEOTIDE SEQUENCE [LARGE SCALE GENOMIC DNA]</scope>
    <source>
        <strain evidence="5">RSA 1356</strain>
    </source>
</reference>
<dbReference type="GO" id="GO:0005524">
    <property type="term" value="F:ATP binding"/>
    <property type="evidence" value="ECO:0007669"/>
    <property type="project" value="InterPro"/>
</dbReference>
<keyword evidence="5" id="KW-1185">Reference proteome</keyword>